<evidence type="ECO:0000256" key="2">
    <source>
        <dbReference type="SAM" id="MobiDB-lite"/>
    </source>
</evidence>
<dbReference type="GO" id="GO:0006310">
    <property type="term" value="P:DNA recombination"/>
    <property type="evidence" value="ECO:0007669"/>
    <property type="project" value="UniProtKB-KW"/>
</dbReference>
<protein>
    <recommendedName>
        <fullName evidence="5">Tyr recombinase domain-containing protein</fullName>
    </recommendedName>
</protein>
<dbReference type="EMBL" id="CTEC01000002">
    <property type="protein sequence ID" value="CQD20480.1"/>
    <property type="molecule type" value="Genomic_DNA"/>
</dbReference>
<feature type="compositionally biased region" description="Low complexity" evidence="2">
    <location>
        <begin position="53"/>
        <end position="68"/>
    </location>
</feature>
<proteinExistence type="predicted"/>
<accession>A0A0U1DPS9</accession>
<dbReference type="GO" id="GO:0003677">
    <property type="term" value="F:DNA binding"/>
    <property type="evidence" value="ECO:0007669"/>
    <property type="project" value="InterPro"/>
</dbReference>
<dbReference type="Gene3D" id="1.10.443.10">
    <property type="entry name" value="Intergrase catalytic core"/>
    <property type="match status" value="1"/>
</dbReference>
<dbReference type="Proteomes" id="UP000199601">
    <property type="component" value="Unassembled WGS sequence"/>
</dbReference>
<organism evidence="3 4">
    <name type="scientific">Mycobacterium europaeum</name>
    <dbReference type="NCBI Taxonomy" id="761804"/>
    <lineage>
        <taxon>Bacteria</taxon>
        <taxon>Bacillati</taxon>
        <taxon>Actinomycetota</taxon>
        <taxon>Actinomycetes</taxon>
        <taxon>Mycobacteriales</taxon>
        <taxon>Mycobacteriaceae</taxon>
        <taxon>Mycobacterium</taxon>
        <taxon>Mycobacterium simiae complex</taxon>
    </lineage>
</organism>
<feature type="region of interest" description="Disordered" evidence="2">
    <location>
        <begin position="47"/>
        <end position="91"/>
    </location>
</feature>
<dbReference type="InterPro" id="IPR013762">
    <property type="entry name" value="Integrase-like_cat_sf"/>
</dbReference>
<evidence type="ECO:0000313" key="3">
    <source>
        <dbReference type="EMBL" id="CQD20480.1"/>
    </source>
</evidence>
<feature type="compositionally biased region" description="Polar residues" evidence="2">
    <location>
        <begin position="69"/>
        <end position="78"/>
    </location>
</feature>
<evidence type="ECO:0008006" key="5">
    <source>
        <dbReference type="Google" id="ProtNLM"/>
    </source>
</evidence>
<evidence type="ECO:0000313" key="4">
    <source>
        <dbReference type="Proteomes" id="UP000199601"/>
    </source>
</evidence>
<gene>
    <name evidence="3" type="ORF">BN000_04923</name>
</gene>
<reference evidence="4" key="1">
    <citation type="submission" date="2015-03" db="EMBL/GenBank/DDBJ databases">
        <authorList>
            <person name="Urmite Genomes"/>
        </authorList>
    </citation>
    <scope>NUCLEOTIDE SEQUENCE [LARGE SCALE GENOMIC DNA]</scope>
    <source>
        <strain evidence="4">CSUR P1344</strain>
    </source>
</reference>
<keyword evidence="1" id="KW-0233">DNA recombination</keyword>
<evidence type="ECO:0000256" key="1">
    <source>
        <dbReference type="ARBA" id="ARBA00023172"/>
    </source>
</evidence>
<dbReference type="SUPFAM" id="SSF56349">
    <property type="entry name" value="DNA breaking-rejoining enzymes"/>
    <property type="match status" value="1"/>
</dbReference>
<dbReference type="AlphaFoldDB" id="A0A0U1DPS9"/>
<dbReference type="GO" id="GO:0015074">
    <property type="term" value="P:DNA integration"/>
    <property type="evidence" value="ECO:0007669"/>
    <property type="project" value="InterPro"/>
</dbReference>
<keyword evidence="4" id="KW-1185">Reference proteome</keyword>
<sequence length="91" mass="9381">MGVPPATVQRILRHSSISVTTNTYVEVIEAVQREALDAMGTLFTPVADDPIGPSLSPRSLPLSSKLSSEASNEVTQNAIHPGGAKGGAKGV</sequence>
<dbReference type="InterPro" id="IPR011010">
    <property type="entry name" value="DNA_brk_join_enz"/>
</dbReference>
<name>A0A0U1DPS9_9MYCO</name>